<keyword evidence="2" id="KW-1185">Reference proteome</keyword>
<reference evidence="1 2" key="1">
    <citation type="submission" date="2021-08" db="EMBL/GenBank/DDBJ databases">
        <title>Draft genome sequence of Spirulina subsalsa with high tolerance to salinity and hype-accumulation of phycocyanin.</title>
        <authorList>
            <person name="Pei H."/>
            <person name="Jiang L."/>
        </authorList>
    </citation>
    <scope>NUCLEOTIDE SEQUENCE [LARGE SCALE GENOMIC DNA]</scope>
    <source>
        <strain evidence="1 2">FACHB-351</strain>
    </source>
</reference>
<accession>A0ABT3L8Q3</accession>
<dbReference type="EMBL" id="JAIHOM010000095">
    <property type="protein sequence ID" value="MCW6037890.1"/>
    <property type="molecule type" value="Genomic_DNA"/>
</dbReference>
<protein>
    <submittedName>
        <fullName evidence="1">Uncharacterized protein</fullName>
    </submittedName>
</protein>
<feature type="non-terminal residue" evidence="1">
    <location>
        <position position="1"/>
    </location>
</feature>
<organism evidence="1 2">
    <name type="scientific">Spirulina subsalsa FACHB-351</name>
    <dbReference type="NCBI Taxonomy" id="234711"/>
    <lineage>
        <taxon>Bacteria</taxon>
        <taxon>Bacillati</taxon>
        <taxon>Cyanobacteriota</taxon>
        <taxon>Cyanophyceae</taxon>
        <taxon>Spirulinales</taxon>
        <taxon>Spirulinaceae</taxon>
        <taxon>Spirulina</taxon>
    </lineage>
</organism>
<evidence type="ECO:0000313" key="1">
    <source>
        <dbReference type="EMBL" id="MCW6037890.1"/>
    </source>
</evidence>
<proteinExistence type="predicted"/>
<evidence type="ECO:0000313" key="2">
    <source>
        <dbReference type="Proteomes" id="UP001526426"/>
    </source>
</evidence>
<gene>
    <name evidence="1" type="ORF">K4A83_16650</name>
</gene>
<sequence length="76" mass="8546">TFDTVLACIKIITHKQEIDNPFHKKPPSASLKDGACAQIFGQIRCSLCFPLWITKPKWERYTLLTKGSRVQNNAGA</sequence>
<dbReference type="RefSeq" id="WP_265265768.1">
    <property type="nucleotide sequence ID" value="NZ_JAIHOM010000095.1"/>
</dbReference>
<name>A0ABT3L8Q3_9CYAN</name>
<comment type="caution">
    <text evidence="1">The sequence shown here is derived from an EMBL/GenBank/DDBJ whole genome shotgun (WGS) entry which is preliminary data.</text>
</comment>
<dbReference type="Proteomes" id="UP001526426">
    <property type="component" value="Unassembled WGS sequence"/>
</dbReference>